<dbReference type="RefSeq" id="WP_395113340.1">
    <property type="nucleotide sequence ID" value="NZ_JBIMSN010000163.1"/>
</dbReference>
<sequence length="111" mass="12239">MANIDRNDTSATFVWSEIPCEFCAEFPQYLPGDRGRPFVRAARWAVVVKDCCLADSPVDYLLCAEHWSMIRDQPLPGECRRCGAVAHSLNEIVVTSMPVGKSVAGFFLGAT</sequence>
<dbReference type="EMBL" id="JBIMSO010000031">
    <property type="protein sequence ID" value="MFH5207902.1"/>
    <property type="molecule type" value="Genomic_DNA"/>
</dbReference>
<reference evidence="3 4" key="1">
    <citation type="submission" date="2024-10" db="EMBL/GenBank/DDBJ databases">
        <authorList>
            <person name="Riesco R."/>
        </authorList>
    </citation>
    <scope>NUCLEOTIDE SEQUENCE [LARGE SCALE GENOMIC DNA]</scope>
    <source>
        <strain evidence="1 3">NCIMB 15449</strain>
        <strain evidence="2 4">NCIMB 15450</strain>
    </source>
</reference>
<name>A0ABW7JIU7_9NOCA</name>
<dbReference type="EMBL" id="JBIMSN010000163">
    <property type="protein sequence ID" value="MFH5232853.1"/>
    <property type="molecule type" value="Genomic_DNA"/>
</dbReference>
<evidence type="ECO:0000313" key="1">
    <source>
        <dbReference type="EMBL" id="MFH5207902.1"/>
    </source>
</evidence>
<protein>
    <submittedName>
        <fullName evidence="1">Uncharacterized protein</fullName>
    </submittedName>
</protein>
<dbReference type="Proteomes" id="UP001609175">
    <property type="component" value="Unassembled WGS sequence"/>
</dbReference>
<proteinExistence type="predicted"/>
<evidence type="ECO:0000313" key="3">
    <source>
        <dbReference type="Proteomes" id="UP001609175"/>
    </source>
</evidence>
<dbReference type="Proteomes" id="UP001609219">
    <property type="component" value="Unassembled WGS sequence"/>
</dbReference>
<comment type="caution">
    <text evidence="1">The sequence shown here is derived from an EMBL/GenBank/DDBJ whole genome shotgun (WGS) entry which is preliminary data.</text>
</comment>
<gene>
    <name evidence="1" type="ORF">ACHIPZ_06690</name>
    <name evidence="2" type="ORF">ACHIRB_30430</name>
</gene>
<accession>A0ABW7JIU7</accession>
<evidence type="ECO:0000313" key="2">
    <source>
        <dbReference type="EMBL" id="MFH5232853.1"/>
    </source>
</evidence>
<keyword evidence="4" id="KW-1185">Reference proteome</keyword>
<organism evidence="1 3">
    <name type="scientific">Antrihabitans spumae</name>
    <dbReference type="NCBI Taxonomy" id="3373370"/>
    <lineage>
        <taxon>Bacteria</taxon>
        <taxon>Bacillati</taxon>
        <taxon>Actinomycetota</taxon>
        <taxon>Actinomycetes</taxon>
        <taxon>Mycobacteriales</taxon>
        <taxon>Nocardiaceae</taxon>
        <taxon>Antrihabitans</taxon>
    </lineage>
</organism>
<evidence type="ECO:0000313" key="4">
    <source>
        <dbReference type="Proteomes" id="UP001609219"/>
    </source>
</evidence>